<keyword evidence="1" id="KW-1133">Transmembrane helix</keyword>
<evidence type="ECO:0008006" key="4">
    <source>
        <dbReference type="Google" id="ProtNLM"/>
    </source>
</evidence>
<organism evidence="2 3">
    <name type="scientific">Mycolicibacterium litorale</name>
    <dbReference type="NCBI Taxonomy" id="758802"/>
    <lineage>
        <taxon>Bacteria</taxon>
        <taxon>Bacillati</taxon>
        <taxon>Actinomycetota</taxon>
        <taxon>Actinomycetes</taxon>
        <taxon>Mycobacteriales</taxon>
        <taxon>Mycobacteriaceae</taxon>
        <taxon>Mycolicibacterium</taxon>
    </lineage>
</organism>
<evidence type="ECO:0000313" key="2">
    <source>
        <dbReference type="EMBL" id="BCI56151.1"/>
    </source>
</evidence>
<dbReference type="Pfam" id="PF08592">
    <property type="entry name" value="Anthrone_oxy"/>
    <property type="match status" value="1"/>
</dbReference>
<feature type="transmembrane region" description="Helical" evidence="1">
    <location>
        <begin position="56"/>
        <end position="75"/>
    </location>
</feature>
<dbReference type="InterPro" id="IPR013901">
    <property type="entry name" value="Anthrone_oxy"/>
</dbReference>
<feature type="transmembrane region" description="Helical" evidence="1">
    <location>
        <begin position="132"/>
        <end position="149"/>
    </location>
</feature>
<feature type="transmembrane region" description="Helical" evidence="1">
    <location>
        <begin position="81"/>
        <end position="101"/>
    </location>
</feature>
<dbReference type="EMBL" id="AP023287">
    <property type="protein sequence ID" value="BCI56151.1"/>
    <property type="molecule type" value="Genomic_DNA"/>
</dbReference>
<keyword evidence="1" id="KW-0812">Transmembrane</keyword>
<dbReference type="Proteomes" id="UP000515734">
    <property type="component" value="Chromosome"/>
</dbReference>
<reference evidence="2 3" key="1">
    <citation type="submission" date="2020-07" db="EMBL/GenBank/DDBJ databases">
        <title>Complete genome sequence of Mycolicibacterium litorale like strain isolated from cardiac implantable electronic device infection.</title>
        <authorList>
            <person name="Fukano H."/>
            <person name="Miyama H."/>
            <person name="Hoshino Y."/>
        </authorList>
    </citation>
    <scope>NUCLEOTIDE SEQUENCE [LARGE SCALE GENOMIC DNA]</scope>
    <source>
        <strain evidence="2 3">NIIDNTM18</strain>
    </source>
</reference>
<dbReference type="AlphaFoldDB" id="A0A6S6PEP4"/>
<sequence length="150" mass="16517">MLIPLDVSGWLMALFGGLFSGAIFIVAVERVHLWRRMPTEQYVVDFRRSLYRLDPLVPILGVLSAVAAVFFALGSEGRPAMLAWIGVALISLVMVASVTLAEPMNSKFRRLPEGQIPEGVERTRINWRRFHIARTVVALAALACLTAAVA</sequence>
<keyword evidence="1" id="KW-0472">Membrane</keyword>
<gene>
    <name evidence="2" type="ORF">NIIDNTM18_54290</name>
</gene>
<accession>A0A6S6PEP4</accession>
<proteinExistence type="predicted"/>
<evidence type="ECO:0000256" key="1">
    <source>
        <dbReference type="SAM" id="Phobius"/>
    </source>
</evidence>
<feature type="transmembrane region" description="Helical" evidence="1">
    <location>
        <begin position="7"/>
        <end position="28"/>
    </location>
</feature>
<evidence type="ECO:0000313" key="3">
    <source>
        <dbReference type="Proteomes" id="UP000515734"/>
    </source>
</evidence>
<name>A0A6S6PEP4_9MYCO</name>
<protein>
    <recommendedName>
        <fullName evidence="4">DUF1772 domain-containing protein</fullName>
    </recommendedName>
</protein>